<evidence type="ECO:0000256" key="1">
    <source>
        <dbReference type="ARBA" id="ARBA00003747"/>
    </source>
</evidence>
<dbReference type="AlphaFoldDB" id="A0A0G4L599"/>
<dbReference type="GO" id="GO:0097527">
    <property type="term" value="P:necroptotic signaling pathway"/>
    <property type="evidence" value="ECO:0007669"/>
    <property type="project" value="TreeGrafter"/>
</dbReference>
<comment type="function">
    <text evidence="1">Component of the EKC/KEOPS complex that is required for the formation of a threonylcarbamoyl group on adenosine at position 37 (t(6)A37) in tRNAs that read codons beginning with adenine. The complex is probably involved in the transfer of the threonylcarbamoyl moiety of threonylcarbamoyl-AMP (TC-AMP) to the N6 group of A37. BUD32 has ATPase activity in the context of the EKC/KEOPS complex and likely plays a supporting role to the catalytic subunit KAE1. The EKC/KEOPS complex also promotes both telomere uncapping and telomere elongation. The complex is required for efficient recruitment of transcriptional coactivators.</text>
</comment>
<evidence type="ECO:0000256" key="10">
    <source>
        <dbReference type="ARBA" id="ARBA00047899"/>
    </source>
</evidence>
<accession>A0A0G4L599</accession>
<evidence type="ECO:0000256" key="7">
    <source>
        <dbReference type="ARBA" id="ARBA00022840"/>
    </source>
</evidence>
<comment type="catalytic activity">
    <reaction evidence="10">
        <text>L-threonyl-[protein] + ATP = O-phospho-L-threonyl-[protein] + ADP + H(+)</text>
        <dbReference type="Rhea" id="RHEA:46608"/>
        <dbReference type="Rhea" id="RHEA-COMP:11060"/>
        <dbReference type="Rhea" id="RHEA-COMP:11605"/>
        <dbReference type="ChEBI" id="CHEBI:15378"/>
        <dbReference type="ChEBI" id="CHEBI:30013"/>
        <dbReference type="ChEBI" id="CHEBI:30616"/>
        <dbReference type="ChEBI" id="CHEBI:61977"/>
        <dbReference type="ChEBI" id="CHEBI:456216"/>
        <dbReference type="EC" id="2.7.11.1"/>
    </reaction>
</comment>
<sequence>MPSTFRNRSKSRLNGLLSPMSLIASFWTWLSSLWGFLYGQLGGNGPSHNTKKLNSSGPAAPRVADAIPDIPHRLVIVSPSFQHSAPPSQANENQTREVYYPRKGKFVWCGSNVIVEQLDSGHIIKSPLPNPFSPNQEERNRRKMEREAAIYKHLGSCPTIPRLISWDPILATLTLEYLAEQDLHQYVQKEAKIPISIRTRWALQAAMALAALHSAGVTHNDVAPRNFLLDELLNLRICDFASSSLPNDPPPEDAPGPRYQSRRWPPGYLPTLADDVFALGSVIYFIMSGLEPLSELEDEEVHRQFAQGHFPDTKILHGEVIQTCWRDRTTTAARVVDVLKESADSESA</sequence>
<protein>
    <recommendedName>
        <fullName evidence="5">EKC/KEOPS complex subunit BUD32</fullName>
        <ecNumber evidence="3">2.7.11.1</ecNumber>
    </recommendedName>
    <alternativeName>
        <fullName evidence="8 9">Atypical Serine/threonine protein kinase BUD32</fullName>
    </alternativeName>
    <alternativeName>
        <fullName evidence="4">EKC/KEOPS complex subunit bud32</fullName>
    </alternativeName>
</protein>
<dbReference type="InterPro" id="IPR008266">
    <property type="entry name" value="Tyr_kinase_AS"/>
</dbReference>
<evidence type="ECO:0000256" key="8">
    <source>
        <dbReference type="ARBA" id="ARBA00030980"/>
    </source>
</evidence>
<dbReference type="Proteomes" id="UP000045706">
    <property type="component" value="Unassembled WGS sequence"/>
</dbReference>
<name>A0A0G4L599_VERLO</name>
<comment type="catalytic activity">
    <reaction evidence="11">
        <text>L-seryl-[protein] + ATP = O-phospho-L-seryl-[protein] + ADP + H(+)</text>
        <dbReference type="Rhea" id="RHEA:17989"/>
        <dbReference type="Rhea" id="RHEA-COMP:9863"/>
        <dbReference type="Rhea" id="RHEA-COMP:11604"/>
        <dbReference type="ChEBI" id="CHEBI:15378"/>
        <dbReference type="ChEBI" id="CHEBI:29999"/>
        <dbReference type="ChEBI" id="CHEBI:30616"/>
        <dbReference type="ChEBI" id="CHEBI:83421"/>
        <dbReference type="ChEBI" id="CHEBI:456216"/>
        <dbReference type="EC" id="2.7.11.1"/>
    </reaction>
</comment>
<dbReference type="GO" id="GO:0004674">
    <property type="term" value="F:protein serine/threonine kinase activity"/>
    <property type="evidence" value="ECO:0007669"/>
    <property type="project" value="UniProtKB-EC"/>
</dbReference>
<dbReference type="PANTHER" id="PTHR44329">
    <property type="entry name" value="SERINE/THREONINE-PROTEIN KINASE TNNI3K-RELATED"/>
    <property type="match status" value="1"/>
</dbReference>
<evidence type="ECO:0000259" key="13">
    <source>
        <dbReference type="PROSITE" id="PS50011"/>
    </source>
</evidence>
<keyword evidence="7" id="KW-0067">ATP-binding</keyword>
<keyword evidence="12" id="KW-1133">Transmembrane helix</keyword>
<evidence type="ECO:0000256" key="4">
    <source>
        <dbReference type="ARBA" id="ARBA00013948"/>
    </source>
</evidence>
<dbReference type="GO" id="GO:0005524">
    <property type="term" value="F:ATP binding"/>
    <property type="evidence" value="ECO:0007669"/>
    <property type="project" value="UniProtKB-KW"/>
</dbReference>
<comment type="subunit">
    <text evidence="2">Component of the EKC/KEOPS complex composed of at least BUD32, CGI121, GON7, KAE1 and PCC1; the whole complex dimerizes.</text>
</comment>
<organism evidence="14 15">
    <name type="scientific">Verticillium longisporum</name>
    <name type="common">Verticillium dahliae var. longisporum</name>
    <dbReference type="NCBI Taxonomy" id="100787"/>
    <lineage>
        <taxon>Eukaryota</taxon>
        <taxon>Fungi</taxon>
        <taxon>Dikarya</taxon>
        <taxon>Ascomycota</taxon>
        <taxon>Pezizomycotina</taxon>
        <taxon>Sordariomycetes</taxon>
        <taxon>Hypocreomycetidae</taxon>
        <taxon>Glomerellales</taxon>
        <taxon>Plectosphaerellaceae</taxon>
        <taxon>Verticillium</taxon>
    </lineage>
</organism>
<dbReference type="EC" id="2.7.11.1" evidence="3"/>
<dbReference type="InterPro" id="IPR051681">
    <property type="entry name" value="Ser/Thr_Kinases-Pseudokinases"/>
</dbReference>
<evidence type="ECO:0000256" key="12">
    <source>
        <dbReference type="SAM" id="Phobius"/>
    </source>
</evidence>
<evidence type="ECO:0000256" key="11">
    <source>
        <dbReference type="ARBA" id="ARBA00048679"/>
    </source>
</evidence>
<dbReference type="EMBL" id="CVQI01007779">
    <property type="protein sequence ID" value="CRK17161.1"/>
    <property type="molecule type" value="Genomic_DNA"/>
</dbReference>
<reference evidence="15" key="1">
    <citation type="submission" date="2015-05" db="EMBL/GenBank/DDBJ databases">
        <authorList>
            <person name="Fogelqvist Johan"/>
        </authorList>
    </citation>
    <scope>NUCLEOTIDE SEQUENCE [LARGE SCALE GENOMIC DNA]</scope>
</reference>
<dbReference type="PROSITE" id="PS00109">
    <property type="entry name" value="PROTEIN_KINASE_TYR"/>
    <property type="match status" value="1"/>
</dbReference>
<evidence type="ECO:0000256" key="6">
    <source>
        <dbReference type="ARBA" id="ARBA00022741"/>
    </source>
</evidence>
<keyword evidence="12" id="KW-0812">Transmembrane</keyword>
<keyword evidence="12" id="KW-0472">Membrane</keyword>
<evidence type="ECO:0000256" key="3">
    <source>
        <dbReference type="ARBA" id="ARBA00012513"/>
    </source>
</evidence>
<evidence type="ECO:0000313" key="15">
    <source>
        <dbReference type="Proteomes" id="UP000045706"/>
    </source>
</evidence>
<feature type="transmembrane region" description="Helical" evidence="12">
    <location>
        <begin position="21"/>
        <end position="41"/>
    </location>
</feature>
<evidence type="ECO:0000256" key="5">
    <source>
        <dbReference type="ARBA" id="ARBA00019973"/>
    </source>
</evidence>
<dbReference type="PANTHER" id="PTHR44329:SF298">
    <property type="entry name" value="MIXED LINEAGE KINASE DOMAIN-LIKE PROTEIN"/>
    <property type="match status" value="1"/>
</dbReference>
<evidence type="ECO:0000256" key="9">
    <source>
        <dbReference type="ARBA" id="ARBA00033194"/>
    </source>
</evidence>
<keyword evidence="6" id="KW-0547">Nucleotide-binding</keyword>
<feature type="domain" description="Protein kinase" evidence="13">
    <location>
        <begin position="84"/>
        <end position="348"/>
    </location>
</feature>
<dbReference type="InterPro" id="IPR011009">
    <property type="entry name" value="Kinase-like_dom_sf"/>
</dbReference>
<dbReference type="InterPro" id="IPR000719">
    <property type="entry name" value="Prot_kinase_dom"/>
</dbReference>
<dbReference type="Gene3D" id="1.10.510.10">
    <property type="entry name" value="Transferase(Phosphotransferase) domain 1"/>
    <property type="match status" value="1"/>
</dbReference>
<dbReference type="Pfam" id="PF00069">
    <property type="entry name" value="Pkinase"/>
    <property type="match status" value="1"/>
</dbReference>
<dbReference type="SUPFAM" id="SSF56112">
    <property type="entry name" value="Protein kinase-like (PK-like)"/>
    <property type="match status" value="1"/>
</dbReference>
<evidence type="ECO:0000256" key="2">
    <source>
        <dbReference type="ARBA" id="ARBA00011534"/>
    </source>
</evidence>
<evidence type="ECO:0000313" key="14">
    <source>
        <dbReference type="EMBL" id="CRK17161.1"/>
    </source>
</evidence>
<gene>
    <name evidence="14" type="ORF">BN1723_002330</name>
</gene>
<dbReference type="PROSITE" id="PS50011">
    <property type="entry name" value="PROTEIN_KINASE_DOM"/>
    <property type="match status" value="1"/>
</dbReference>
<proteinExistence type="predicted"/>